<organism evidence="2 3">
    <name type="scientific">Streptomyces antimicrobicus</name>
    <dbReference type="NCBI Taxonomy" id="2883108"/>
    <lineage>
        <taxon>Bacteria</taxon>
        <taxon>Bacillati</taxon>
        <taxon>Actinomycetota</taxon>
        <taxon>Actinomycetes</taxon>
        <taxon>Kitasatosporales</taxon>
        <taxon>Streptomycetaceae</taxon>
        <taxon>Streptomyces</taxon>
    </lineage>
</organism>
<sequence>MIGSVLALALVAGGIVFALTAGSSGSGSSGSGSDKPSDALGVAWQSAELPRSTASFGSSVQWPARWTRGSVLAYGDEHGVRGYDLATGTQKWRVEPPKGAGEPCAMSPRVSLKGVGAVLFDAGGDDCSYLAAVDIDTGSVLWAKKVATQYGANAPQVHVGTKSITVGLNTTESVQTFDVQSGAAADPLAGAPVNCRYSYVFSAEHIVAKPQCRNELVVLDTQYGGSPRTVSDQGGEPIAILNDHPLTVAVRTGEGDSGPPRVLNFDKEGRNATSVNLTGKAAELVFKDKEDAFTEKGLFFGKVRDGSTVVADLTSGKVVWEGRAGSASFIGYEPLGNRVVIAESDPQKAYWTRVGALDPATGKLAYAGTMVMPDGGYLHRSGTLYAYDSGKVVSVGERASDGKRLMVTFTAPLPRS</sequence>
<dbReference type="RefSeq" id="WP_226724608.1">
    <property type="nucleotide sequence ID" value="NZ_JAJAUY010000005.1"/>
</dbReference>
<keyword evidence="3" id="KW-1185">Reference proteome</keyword>
<dbReference type="Gene3D" id="2.130.10.10">
    <property type="entry name" value="YVTN repeat-like/Quinoprotein amine dehydrogenase"/>
    <property type="match status" value="1"/>
</dbReference>
<comment type="caution">
    <text evidence="2">The sequence shown here is derived from an EMBL/GenBank/DDBJ whole genome shotgun (WGS) entry which is preliminary data.</text>
</comment>
<evidence type="ECO:0000259" key="1">
    <source>
        <dbReference type="Pfam" id="PF13360"/>
    </source>
</evidence>
<gene>
    <name evidence="2" type="ORF">LG632_02255</name>
</gene>
<dbReference type="SUPFAM" id="SSF50969">
    <property type="entry name" value="YVTN repeat-like/Quinoprotein amine dehydrogenase"/>
    <property type="match status" value="1"/>
</dbReference>
<protein>
    <submittedName>
        <fullName evidence="2">PQQ-binding-like beta-propeller repeat protein</fullName>
    </submittedName>
</protein>
<dbReference type="InterPro" id="IPR002372">
    <property type="entry name" value="PQQ_rpt_dom"/>
</dbReference>
<reference evidence="2 3" key="1">
    <citation type="submission" date="2021-10" db="EMBL/GenBank/DDBJ databases">
        <title>Streptomyces sp. strain SMC 277, a novel streptomycete isolated from soil.</title>
        <authorList>
            <person name="Chanama M."/>
        </authorList>
    </citation>
    <scope>NUCLEOTIDE SEQUENCE [LARGE SCALE GENOMIC DNA]</scope>
    <source>
        <strain evidence="2 3">SMC 277</strain>
    </source>
</reference>
<dbReference type="Proteomes" id="UP001199054">
    <property type="component" value="Unassembled WGS sequence"/>
</dbReference>
<dbReference type="EMBL" id="JAJAUY010000005">
    <property type="protein sequence ID" value="MCB5178212.1"/>
    <property type="molecule type" value="Genomic_DNA"/>
</dbReference>
<name>A0ABS8B0S0_9ACTN</name>
<proteinExistence type="predicted"/>
<dbReference type="InterPro" id="IPR011044">
    <property type="entry name" value="Quino_amine_DH_bsu"/>
</dbReference>
<feature type="domain" description="Pyrrolo-quinoline quinone repeat" evidence="1">
    <location>
        <begin position="68"/>
        <end position="154"/>
    </location>
</feature>
<accession>A0ABS8B0S0</accession>
<dbReference type="InterPro" id="IPR015943">
    <property type="entry name" value="WD40/YVTN_repeat-like_dom_sf"/>
</dbReference>
<evidence type="ECO:0000313" key="3">
    <source>
        <dbReference type="Proteomes" id="UP001199054"/>
    </source>
</evidence>
<dbReference type="Pfam" id="PF13360">
    <property type="entry name" value="PQQ_2"/>
    <property type="match status" value="1"/>
</dbReference>
<evidence type="ECO:0000313" key="2">
    <source>
        <dbReference type="EMBL" id="MCB5178212.1"/>
    </source>
</evidence>